<dbReference type="Proteomes" id="UP001642464">
    <property type="component" value="Unassembled WGS sequence"/>
</dbReference>
<dbReference type="InterPro" id="IPR002108">
    <property type="entry name" value="ADF-H"/>
</dbReference>
<organism evidence="3 4">
    <name type="scientific">Durusdinium trenchii</name>
    <dbReference type="NCBI Taxonomy" id="1381693"/>
    <lineage>
        <taxon>Eukaryota</taxon>
        <taxon>Sar</taxon>
        <taxon>Alveolata</taxon>
        <taxon>Dinophyceae</taxon>
        <taxon>Suessiales</taxon>
        <taxon>Symbiodiniaceae</taxon>
        <taxon>Durusdinium</taxon>
    </lineage>
</organism>
<dbReference type="EMBL" id="CAXAMM010026189">
    <property type="protein sequence ID" value="CAK9058362.1"/>
    <property type="molecule type" value="Genomic_DNA"/>
</dbReference>
<dbReference type="SUPFAM" id="SSF55753">
    <property type="entry name" value="Actin depolymerizing proteins"/>
    <property type="match status" value="1"/>
</dbReference>
<proteinExistence type="predicted"/>
<dbReference type="Gene3D" id="3.40.20.10">
    <property type="entry name" value="Severin"/>
    <property type="match status" value="1"/>
</dbReference>
<evidence type="ECO:0000313" key="4">
    <source>
        <dbReference type="Proteomes" id="UP001642464"/>
    </source>
</evidence>
<feature type="region of interest" description="Disordered" evidence="1">
    <location>
        <begin position="142"/>
        <end position="162"/>
    </location>
</feature>
<comment type="caution">
    <text evidence="3">The sequence shown here is derived from an EMBL/GenBank/DDBJ whole genome shotgun (WGS) entry which is preliminary data.</text>
</comment>
<reference evidence="3 4" key="1">
    <citation type="submission" date="2024-02" db="EMBL/GenBank/DDBJ databases">
        <authorList>
            <person name="Chen Y."/>
            <person name="Shah S."/>
            <person name="Dougan E. K."/>
            <person name="Thang M."/>
            <person name="Chan C."/>
        </authorList>
    </citation>
    <scope>NUCLEOTIDE SEQUENCE [LARGE SCALE GENOMIC DNA]</scope>
</reference>
<dbReference type="Pfam" id="PF00241">
    <property type="entry name" value="Cofilin_ADF"/>
    <property type="match status" value="1"/>
</dbReference>
<evidence type="ECO:0000256" key="1">
    <source>
        <dbReference type="SAM" id="MobiDB-lite"/>
    </source>
</evidence>
<feature type="compositionally biased region" description="Polar residues" evidence="1">
    <location>
        <begin position="153"/>
        <end position="162"/>
    </location>
</feature>
<dbReference type="PROSITE" id="PS51263">
    <property type="entry name" value="ADF_H"/>
    <property type="match status" value="1"/>
</dbReference>
<gene>
    <name evidence="3" type="ORF">SCF082_LOCUS31131</name>
</gene>
<accession>A0ABP0N3M1</accession>
<evidence type="ECO:0000313" key="3">
    <source>
        <dbReference type="EMBL" id="CAK9058362.1"/>
    </source>
</evidence>
<protein>
    <recommendedName>
        <fullName evidence="2">ADF-H domain-containing protein</fullName>
    </recommendedName>
</protein>
<dbReference type="SMART" id="SM00102">
    <property type="entry name" value="ADF"/>
    <property type="match status" value="1"/>
</dbReference>
<evidence type="ECO:0000259" key="2">
    <source>
        <dbReference type="PROSITE" id="PS51263"/>
    </source>
</evidence>
<sequence length="162" mass="17905">MTVTFPAEADEVIQALMDDKNPETDFVVFTMEGKNEMVLEDGNSGRGGRDKVQEILEANEDKVMCGAFLVLAVDDREVTMSIRRKYIHFIYVGGSVGVMAKGRVNSQSGDMINKFPQCSMYVQLMGDFDDLSEEAIEKSLRASGGAHQPTKFDFTNTATEEA</sequence>
<name>A0ABP0N3M1_9DINO</name>
<dbReference type="InterPro" id="IPR029006">
    <property type="entry name" value="ADF-H/Gelsolin-like_dom_sf"/>
</dbReference>
<keyword evidence="4" id="KW-1185">Reference proteome</keyword>
<feature type="domain" description="ADF-H" evidence="2">
    <location>
        <begin position="1"/>
        <end position="141"/>
    </location>
</feature>